<organism evidence="3 4">
    <name type="scientific">Stigmatella aurantiaca</name>
    <dbReference type="NCBI Taxonomy" id="41"/>
    <lineage>
        <taxon>Bacteria</taxon>
        <taxon>Pseudomonadati</taxon>
        <taxon>Myxococcota</taxon>
        <taxon>Myxococcia</taxon>
        <taxon>Myxococcales</taxon>
        <taxon>Cystobacterineae</taxon>
        <taxon>Archangiaceae</taxon>
        <taxon>Stigmatella</taxon>
    </lineage>
</organism>
<sequence length="224" mass="24357">MVQRAMTVSLTAVLLVSCQASHAPALRPEGAQDLARYALVVEQHSNGEVSHAWVPLKEFERSRFQRTWSKARAPRNIVRVSSSALNAYCDGRHDQCVRDCLKSNKPFVIGHRKYMASQAQPWSTARGWWCPSNCMEAAVECKKGRGEWAEEYAAEFDAVDPAVDWIKKHRTELAVGAVVVIAGVAFAVVVVGTGGVALALVPLLLMTEASPGGPVSPPFAEACR</sequence>
<dbReference type="EMBL" id="FOAP01000003">
    <property type="protein sequence ID" value="SEL05865.1"/>
    <property type="molecule type" value="Genomic_DNA"/>
</dbReference>
<dbReference type="PROSITE" id="PS51257">
    <property type="entry name" value="PROKAR_LIPOPROTEIN"/>
    <property type="match status" value="1"/>
</dbReference>
<evidence type="ECO:0008006" key="5">
    <source>
        <dbReference type="Google" id="ProtNLM"/>
    </source>
</evidence>
<dbReference type="Proteomes" id="UP000182719">
    <property type="component" value="Unassembled WGS sequence"/>
</dbReference>
<reference evidence="4" key="1">
    <citation type="submission" date="2016-10" db="EMBL/GenBank/DDBJ databases">
        <authorList>
            <person name="Varghese N."/>
            <person name="Submissions S."/>
        </authorList>
    </citation>
    <scope>NUCLEOTIDE SEQUENCE [LARGE SCALE GENOMIC DNA]</scope>
    <source>
        <strain evidence="4">DSM 17044</strain>
    </source>
</reference>
<feature type="chain" id="PRO_5010281997" description="Lipoprotein" evidence="2">
    <location>
        <begin position="23"/>
        <end position="224"/>
    </location>
</feature>
<protein>
    <recommendedName>
        <fullName evidence="5">Lipoprotein</fullName>
    </recommendedName>
</protein>
<keyword evidence="1" id="KW-0472">Membrane</keyword>
<evidence type="ECO:0000313" key="3">
    <source>
        <dbReference type="EMBL" id="SEL05865.1"/>
    </source>
</evidence>
<evidence type="ECO:0000256" key="1">
    <source>
        <dbReference type="SAM" id="Phobius"/>
    </source>
</evidence>
<accession>A0A1H7M563</accession>
<keyword evidence="1" id="KW-1133">Transmembrane helix</keyword>
<feature type="signal peptide" evidence="2">
    <location>
        <begin position="1"/>
        <end position="22"/>
    </location>
</feature>
<proteinExistence type="predicted"/>
<keyword evidence="2" id="KW-0732">Signal</keyword>
<name>A0A1H7M563_STIAU</name>
<keyword evidence="4" id="KW-1185">Reference proteome</keyword>
<dbReference type="AlphaFoldDB" id="A0A1H7M563"/>
<keyword evidence="1" id="KW-0812">Transmembrane</keyword>
<evidence type="ECO:0000256" key="2">
    <source>
        <dbReference type="SAM" id="SignalP"/>
    </source>
</evidence>
<gene>
    <name evidence="3" type="ORF">SAMN05444354_103422</name>
</gene>
<feature type="transmembrane region" description="Helical" evidence="1">
    <location>
        <begin position="173"/>
        <end position="201"/>
    </location>
</feature>
<evidence type="ECO:0000313" key="4">
    <source>
        <dbReference type="Proteomes" id="UP000182719"/>
    </source>
</evidence>